<accession>V4LAL3</accession>
<feature type="non-terminal residue" evidence="2">
    <location>
        <position position="1"/>
    </location>
</feature>
<dbReference type="OMA" id="AHYGCET"/>
<proteinExistence type="predicted"/>
<name>V4LAL3_EUTSA</name>
<dbReference type="Pfam" id="PF24750">
    <property type="entry name" value="b-prop_At3g26010-like"/>
    <property type="match status" value="1"/>
</dbReference>
<dbReference type="KEGG" id="eus:EUTSA_v10022100mg"/>
<feature type="domain" description="F-box protein At3g26010-like beta-propeller" evidence="1">
    <location>
        <begin position="11"/>
        <end position="185"/>
    </location>
</feature>
<dbReference type="EMBL" id="KI517408">
    <property type="protein sequence ID" value="ESQ47465.1"/>
    <property type="molecule type" value="Genomic_DNA"/>
</dbReference>
<organism evidence="2 3">
    <name type="scientific">Eutrema salsugineum</name>
    <name type="common">Saltwater cress</name>
    <name type="synonym">Sisymbrium salsugineum</name>
    <dbReference type="NCBI Taxonomy" id="72664"/>
    <lineage>
        <taxon>Eukaryota</taxon>
        <taxon>Viridiplantae</taxon>
        <taxon>Streptophyta</taxon>
        <taxon>Embryophyta</taxon>
        <taxon>Tracheophyta</taxon>
        <taxon>Spermatophyta</taxon>
        <taxon>Magnoliopsida</taxon>
        <taxon>eudicotyledons</taxon>
        <taxon>Gunneridae</taxon>
        <taxon>Pentapetalae</taxon>
        <taxon>rosids</taxon>
        <taxon>malvids</taxon>
        <taxon>Brassicales</taxon>
        <taxon>Brassicaceae</taxon>
        <taxon>Eutremeae</taxon>
        <taxon>Eutrema</taxon>
    </lineage>
</organism>
<protein>
    <recommendedName>
        <fullName evidence="1">F-box protein At3g26010-like beta-propeller domain-containing protein</fullName>
    </recommendedName>
</protein>
<dbReference type="Proteomes" id="UP000030689">
    <property type="component" value="Unassembled WGS sequence"/>
</dbReference>
<dbReference type="InterPro" id="IPR056592">
    <property type="entry name" value="Beta-prop_At3g26010-like"/>
</dbReference>
<gene>
    <name evidence="2" type="ORF">EUTSA_v10022100mg</name>
</gene>
<dbReference type="Gramene" id="ESQ47465">
    <property type="protein sequence ID" value="ESQ47465"/>
    <property type="gene ID" value="EUTSA_v10022100mg"/>
</dbReference>
<keyword evidence="3" id="KW-1185">Reference proteome</keyword>
<sequence>FPVSSSNSHPSWSLVNRISRKEVVAHYGCETWGLARPLGSYVFSFLRETFKNKTQKEKISVLAYTDVGLILVGFKSSPTYYVANPILRQCVKLPLRPLRLLGQRDESFKPGLATRVEKDVLLGYKVVLMDGTNIKTGVLGLLLTCVSNIDPITLNGNIYWFGYNFSSLRYHGEFLVSHDLYEESDLHFGFHNNLERSSDVRTLRFSGEWDSKKNKDNLCELFTLRFVHPRWLHWIPSSPS</sequence>
<dbReference type="AlphaFoldDB" id="V4LAL3"/>
<evidence type="ECO:0000313" key="2">
    <source>
        <dbReference type="EMBL" id="ESQ47465.1"/>
    </source>
</evidence>
<evidence type="ECO:0000259" key="1">
    <source>
        <dbReference type="Pfam" id="PF24750"/>
    </source>
</evidence>
<dbReference type="STRING" id="72664.V4LAL3"/>
<reference evidence="2 3" key="1">
    <citation type="journal article" date="2013" name="Front. Plant Sci.">
        <title>The Reference Genome of the Halophytic Plant Eutrema salsugineum.</title>
        <authorList>
            <person name="Yang R."/>
            <person name="Jarvis D.E."/>
            <person name="Chen H."/>
            <person name="Beilstein M.A."/>
            <person name="Grimwood J."/>
            <person name="Jenkins J."/>
            <person name="Shu S."/>
            <person name="Prochnik S."/>
            <person name="Xin M."/>
            <person name="Ma C."/>
            <person name="Schmutz J."/>
            <person name="Wing R.A."/>
            <person name="Mitchell-Olds T."/>
            <person name="Schumaker K.S."/>
            <person name="Wang X."/>
        </authorList>
    </citation>
    <scope>NUCLEOTIDE SEQUENCE [LARGE SCALE GENOMIC DNA]</scope>
</reference>
<evidence type="ECO:0000313" key="3">
    <source>
        <dbReference type="Proteomes" id="UP000030689"/>
    </source>
</evidence>